<feature type="transmembrane region" description="Helical" evidence="8">
    <location>
        <begin position="233"/>
        <end position="254"/>
    </location>
</feature>
<evidence type="ECO:0000313" key="10">
    <source>
        <dbReference type="EMBL" id="ACS23762.1"/>
    </source>
</evidence>
<dbReference type="GO" id="GO:0016020">
    <property type="term" value="C:membrane"/>
    <property type="evidence" value="ECO:0007669"/>
    <property type="project" value="UniProtKB-SubCell"/>
</dbReference>
<dbReference type="NCBIfam" id="TIGR02887">
    <property type="entry name" value="spore_ger_x_C"/>
    <property type="match status" value="1"/>
</dbReference>
<keyword evidence="4" id="KW-0309">Germination</keyword>
<protein>
    <submittedName>
        <fullName evidence="10">Germination protein, Ger(X)C family</fullName>
    </submittedName>
</protein>
<reference evidence="10" key="1">
    <citation type="submission" date="2009-06" db="EMBL/GenBank/DDBJ databases">
        <title>Complete sequence of chromosome of Geopacillus sp. WCH70.</title>
        <authorList>
            <consortium name="US DOE Joint Genome Institute"/>
            <person name="Lucas S."/>
            <person name="Copeland A."/>
            <person name="Lapidus A."/>
            <person name="Glavina del Rio T."/>
            <person name="Dalin E."/>
            <person name="Tice H."/>
            <person name="Bruce D."/>
            <person name="Goodwin L."/>
            <person name="Pitluck S."/>
            <person name="Chertkov O."/>
            <person name="Brettin T."/>
            <person name="Detter J.C."/>
            <person name="Han C."/>
            <person name="Larimer F."/>
            <person name="Land M."/>
            <person name="Hauser L."/>
            <person name="Kyrpides N."/>
            <person name="Mikhailova N."/>
            <person name="Brumm P."/>
            <person name="Mead D.A."/>
            <person name="Richardson P."/>
        </authorList>
    </citation>
    <scope>NUCLEOTIDE SEQUENCE [LARGE SCALE GENOMIC DNA]</scope>
    <source>
        <strain evidence="10">WCH70</strain>
    </source>
</reference>
<dbReference type="PROSITE" id="PS51257">
    <property type="entry name" value="PROKAR_LIPOPROTEIN"/>
    <property type="match status" value="1"/>
</dbReference>
<dbReference type="GO" id="GO:0009847">
    <property type="term" value="P:spore germination"/>
    <property type="evidence" value="ECO:0007669"/>
    <property type="project" value="InterPro"/>
</dbReference>
<proteinExistence type="inferred from homology"/>
<feature type="transmembrane region" description="Helical" evidence="8">
    <location>
        <begin position="390"/>
        <end position="412"/>
    </location>
</feature>
<feature type="domain" description="Spore germination protein N-terminal" evidence="9">
    <location>
        <begin position="20"/>
        <end position="184"/>
    </location>
</feature>
<comment type="subcellular location">
    <subcellularLocation>
        <location evidence="1">Membrane</location>
        <topology evidence="1">Multi-pass membrane protein</topology>
    </subcellularLocation>
</comment>
<dbReference type="OrthoDB" id="2380240at2"/>
<dbReference type="STRING" id="471223.GWCH70_0893"/>
<dbReference type="Pfam" id="PF25198">
    <property type="entry name" value="Spore_GerAC_N"/>
    <property type="match status" value="1"/>
</dbReference>
<keyword evidence="7 8" id="KW-0472">Membrane</keyword>
<dbReference type="EMBL" id="CP001638">
    <property type="protein sequence ID" value="ACS23762.1"/>
    <property type="molecule type" value="Genomic_DNA"/>
</dbReference>
<gene>
    <name evidence="10" type="ordered locus">GWCH70_0893</name>
</gene>
<name>C5D7Y1_GEOSW</name>
<dbReference type="InterPro" id="IPR008844">
    <property type="entry name" value="Spore_GerAC-like"/>
</dbReference>
<sequence>MKPLLVIAASVFLLAGCKSSRVIDEIQIIQEMGYDFHDGKYVGTAVYPTFKQGPMTKPNLLTTSSSTVYDLIPRLSSESALPIEEGQLRLILFGKEFAKRGIIQITHSLARNNKVGSHLLLGVSSGSAHELLDITASTTLSDTLYLPNLVEQNVRSMNLPKTNLHLFLYNYFSKGSDPFLPYFEKKGDFVKLEGLALFKDGKYVGKVSLRDSFLVKILLAFTVLQTYIEIIKIWMFPLMGAWQFSLIFLALAYYTVLGGFRVVTGVCFWGVVIPLLTIFPMLFFPLEYAHYRNLLPVFDHSIGEIFAGAKAMSLQYLGMEMLMVYYPFIQQPEKSHKWAQWGSAFATLIYLSIMLVSILFYNEEQIQHITWPTLTLAKIPAVPFIERMEYIIISIYVLVVFPIICIAVWSASRVAKKLFSIKQRRFVPVILLFLFIGTLWFEEKEQIERLNKWTSTVGLYFVIFYIPALYIYVKAANKIKK</sequence>
<dbReference type="InterPro" id="IPR057336">
    <property type="entry name" value="GerAC_N"/>
</dbReference>
<keyword evidence="6 8" id="KW-1133">Transmembrane helix</keyword>
<feature type="transmembrane region" description="Helical" evidence="8">
    <location>
        <begin position="266"/>
        <end position="285"/>
    </location>
</feature>
<dbReference type="AlphaFoldDB" id="C5D7Y1"/>
<feature type="transmembrane region" description="Helical" evidence="8">
    <location>
        <begin position="338"/>
        <end position="361"/>
    </location>
</feature>
<evidence type="ECO:0000256" key="7">
    <source>
        <dbReference type="ARBA" id="ARBA00023136"/>
    </source>
</evidence>
<evidence type="ECO:0000256" key="5">
    <source>
        <dbReference type="ARBA" id="ARBA00022692"/>
    </source>
</evidence>
<organism evidence="10">
    <name type="scientific">Geobacillus sp. (strain WCH70)</name>
    <dbReference type="NCBI Taxonomy" id="471223"/>
    <lineage>
        <taxon>Bacteria</taxon>
        <taxon>Bacillati</taxon>
        <taxon>Bacillota</taxon>
        <taxon>Bacilli</taxon>
        <taxon>Bacillales</taxon>
        <taxon>Anoxybacillaceae</taxon>
        <taxon>Geobacillus</taxon>
    </lineage>
</organism>
<keyword evidence="3" id="KW-0813">Transport</keyword>
<feature type="transmembrane region" description="Helical" evidence="8">
    <location>
        <begin position="424"/>
        <end position="441"/>
    </location>
</feature>
<dbReference type="Pfam" id="PF03845">
    <property type="entry name" value="Spore_permease"/>
    <property type="match status" value="1"/>
</dbReference>
<evidence type="ECO:0000256" key="4">
    <source>
        <dbReference type="ARBA" id="ARBA00022544"/>
    </source>
</evidence>
<dbReference type="KEGG" id="gwc:GWCH70_0893"/>
<evidence type="ECO:0000256" key="6">
    <source>
        <dbReference type="ARBA" id="ARBA00022989"/>
    </source>
</evidence>
<dbReference type="InterPro" id="IPR004761">
    <property type="entry name" value="Spore_GerAB"/>
</dbReference>
<comment type="similarity">
    <text evidence="2">Belongs to the amino acid-polyamine-organocation (APC) superfamily. Spore germination protein (SGP) (TC 2.A.3.9) family.</text>
</comment>
<evidence type="ECO:0000256" key="3">
    <source>
        <dbReference type="ARBA" id="ARBA00022448"/>
    </source>
</evidence>
<dbReference type="HOGENOM" id="CLU_567128_0_0_9"/>
<dbReference type="eggNOG" id="COG0814">
    <property type="taxonomic scope" value="Bacteria"/>
</dbReference>
<dbReference type="PANTHER" id="PTHR34975">
    <property type="entry name" value="SPORE GERMINATION PROTEIN A2"/>
    <property type="match status" value="1"/>
</dbReference>
<evidence type="ECO:0000256" key="1">
    <source>
        <dbReference type="ARBA" id="ARBA00004141"/>
    </source>
</evidence>
<dbReference type="PANTHER" id="PTHR34975:SF2">
    <property type="entry name" value="SPORE GERMINATION PROTEIN A2"/>
    <property type="match status" value="1"/>
</dbReference>
<accession>C5D7Y1</accession>
<feature type="transmembrane region" description="Helical" evidence="8">
    <location>
        <begin position="305"/>
        <end position="326"/>
    </location>
</feature>
<feature type="transmembrane region" description="Helical" evidence="8">
    <location>
        <begin position="453"/>
        <end position="473"/>
    </location>
</feature>
<keyword evidence="5 8" id="KW-0812">Transmembrane</keyword>
<evidence type="ECO:0000259" key="9">
    <source>
        <dbReference type="Pfam" id="PF25198"/>
    </source>
</evidence>
<evidence type="ECO:0000256" key="2">
    <source>
        <dbReference type="ARBA" id="ARBA00007998"/>
    </source>
</evidence>
<evidence type="ECO:0000256" key="8">
    <source>
        <dbReference type="SAM" id="Phobius"/>
    </source>
</evidence>